<dbReference type="SUPFAM" id="SSF81383">
    <property type="entry name" value="F-box domain"/>
    <property type="match status" value="1"/>
</dbReference>
<feature type="domain" description="F-box" evidence="1">
    <location>
        <begin position="27"/>
        <end position="73"/>
    </location>
</feature>
<keyword evidence="4" id="KW-1185">Reference proteome</keyword>
<evidence type="ECO:0000313" key="3">
    <source>
        <dbReference type="EMBL" id="CDY17604.1"/>
    </source>
</evidence>
<reference evidence="3 4" key="1">
    <citation type="journal article" date="2014" name="Science">
        <title>Plant genetics. Early allopolyploid evolution in the post-Neolithic Brassica napus oilseed genome.</title>
        <authorList>
            <person name="Chalhoub B."/>
            <person name="Denoeud F."/>
            <person name="Liu S."/>
            <person name="Parkin I.A."/>
            <person name="Tang H."/>
            <person name="Wang X."/>
            <person name="Chiquet J."/>
            <person name="Belcram H."/>
            <person name="Tong C."/>
            <person name="Samans B."/>
            <person name="Correa M."/>
            <person name="Da Silva C."/>
            <person name="Just J."/>
            <person name="Falentin C."/>
            <person name="Koh C.S."/>
            <person name="Le Clainche I."/>
            <person name="Bernard M."/>
            <person name="Bento P."/>
            <person name="Noel B."/>
            <person name="Labadie K."/>
            <person name="Alberti A."/>
            <person name="Charles M."/>
            <person name="Arnaud D."/>
            <person name="Guo H."/>
            <person name="Daviaud C."/>
            <person name="Alamery S."/>
            <person name="Jabbari K."/>
            <person name="Zhao M."/>
            <person name="Edger P.P."/>
            <person name="Chelaifa H."/>
            <person name="Tack D."/>
            <person name="Lassalle G."/>
            <person name="Mestiri I."/>
            <person name="Schnel N."/>
            <person name="Le Paslier M.C."/>
            <person name="Fan G."/>
            <person name="Renault V."/>
            <person name="Bayer P.E."/>
            <person name="Golicz A.A."/>
            <person name="Manoli S."/>
            <person name="Lee T.H."/>
            <person name="Thi V.H."/>
            <person name="Chalabi S."/>
            <person name="Hu Q."/>
            <person name="Fan C."/>
            <person name="Tollenaere R."/>
            <person name="Lu Y."/>
            <person name="Battail C."/>
            <person name="Shen J."/>
            <person name="Sidebottom C.H."/>
            <person name="Wang X."/>
            <person name="Canaguier A."/>
            <person name="Chauveau A."/>
            <person name="Berard A."/>
            <person name="Deniot G."/>
            <person name="Guan M."/>
            <person name="Liu Z."/>
            <person name="Sun F."/>
            <person name="Lim Y.P."/>
            <person name="Lyons E."/>
            <person name="Town C.D."/>
            <person name="Bancroft I."/>
            <person name="Wang X."/>
            <person name="Meng J."/>
            <person name="Ma J."/>
            <person name="Pires J.C."/>
            <person name="King G.J."/>
            <person name="Brunel D."/>
            <person name="Delourme R."/>
            <person name="Renard M."/>
            <person name="Aury J.M."/>
            <person name="Adams K.L."/>
            <person name="Batley J."/>
            <person name="Snowdon R.J."/>
            <person name="Tost J."/>
            <person name="Edwards D."/>
            <person name="Zhou Y."/>
            <person name="Hua W."/>
            <person name="Sharpe A.G."/>
            <person name="Paterson A.H."/>
            <person name="Guan C."/>
            <person name="Wincker P."/>
        </authorList>
    </citation>
    <scope>NUCLEOTIDE SEQUENCE [LARGE SCALE GENOMIC DNA]</scope>
    <source>
        <strain evidence="4">cv. Darmor-bzh</strain>
    </source>
</reference>
<reference evidence="3" key="2">
    <citation type="submission" date="2014-06" db="EMBL/GenBank/DDBJ databases">
        <authorList>
            <person name="Genoscope - CEA"/>
        </authorList>
    </citation>
    <scope>NUCLEOTIDE SEQUENCE</scope>
</reference>
<evidence type="ECO:0000313" key="4">
    <source>
        <dbReference type="Proteomes" id="UP000028999"/>
    </source>
</evidence>
<dbReference type="SMART" id="SM00256">
    <property type="entry name" value="FBOX"/>
    <property type="match status" value="1"/>
</dbReference>
<dbReference type="PANTHER" id="PTHR32278">
    <property type="entry name" value="F-BOX DOMAIN-CONTAINING PROTEIN"/>
    <property type="match status" value="1"/>
</dbReference>
<dbReference type="Gene3D" id="1.20.1280.50">
    <property type="match status" value="1"/>
</dbReference>
<dbReference type="OMA" id="LPEECIF"/>
<dbReference type="CDD" id="cd22162">
    <property type="entry name" value="F-box_AtSKIP3-like"/>
    <property type="match status" value="1"/>
</dbReference>
<dbReference type="InterPro" id="IPR001810">
    <property type="entry name" value="F-box_dom"/>
</dbReference>
<name>A0A078FWX5_BRANA</name>
<dbReference type="PROSITE" id="PS50181">
    <property type="entry name" value="FBOX"/>
    <property type="match status" value="1"/>
</dbReference>
<sequence length="109" mass="12109">MKQIQVSDSNSGLGSSRNDEIVSIGASARLDTLPEDCISMVVSHTSPRDACVVASVSKTLKSAAESDLVWEKFLPQDYLSLFPRSVDFSSKKEMYMSLADIYKIIFYNF</sequence>
<dbReference type="Proteomes" id="UP000028999">
    <property type="component" value="Unassembled WGS sequence"/>
</dbReference>
<protein>
    <submittedName>
        <fullName evidence="2">(rape) hypothetical protein</fullName>
    </submittedName>
    <submittedName>
        <fullName evidence="3">BnaA06g34230D protein</fullName>
    </submittedName>
</protein>
<dbReference type="Pfam" id="PF00646">
    <property type="entry name" value="F-box"/>
    <property type="match status" value="1"/>
</dbReference>
<dbReference type="Gramene" id="CDY17604">
    <property type="protein sequence ID" value="CDY17604"/>
    <property type="gene ID" value="GSBRNA2T00001811001"/>
</dbReference>
<dbReference type="STRING" id="3708.A0A078FWX5"/>
<accession>A0A078FWX5</accession>
<proteinExistence type="predicted"/>
<organism evidence="3 4">
    <name type="scientific">Brassica napus</name>
    <name type="common">Rape</name>
    <dbReference type="NCBI Taxonomy" id="3708"/>
    <lineage>
        <taxon>Eukaryota</taxon>
        <taxon>Viridiplantae</taxon>
        <taxon>Streptophyta</taxon>
        <taxon>Embryophyta</taxon>
        <taxon>Tracheophyta</taxon>
        <taxon>Spermatophyta</taxon>
        <taxon>Magnoliopsida</taxon>
        <taxon>eudicotyledons</taxon>
        <taxon>Gunneridae</taxon>
        <taxon>Pentapetalae</taxon>
        <taxon>rosids</taxon>
        <taxon>malvids</taxon>
        <taxon>Brassicales</taxon>
        <taxon>Brassicaceae</taxon>
        <taxon>Brassiceae</taxon>
        <taxon>Brassica</taxon>
    </lineage>
</organism>
<evidence type="ECO:0000313" key="2">
    <source>
        <dbReference type="EMBL" id="CAF2090697.1"/>
    </source>
</evidence>
<dbReference type="AlphaFoldDB" id="A0A078FWX5"/>
<dbReference type="EMBL" id="LK032076">
    <property type="protein sequence ID" value="CDY17604.1"/>
    <property type="molecule type" value="Genomic_DNA"/>
</dbReference>
<evidence type="ECO:0000259" key="1">
    <source>
        <dbReference type="PROSITE" id="PS50181"/>
    </source>
</evidence>
<dbReference type="EMBL" id="HG994360">
    <property type="protein sequence ID" value="CAF2090697.1"/>
    <property type="molecule type" value="Genomic_DNA"/>
</dbReference>
<dbReference type="PaxDb" id="3708-A0A078FWX5"/>
<gene>
    <name evidence="3" type="primary">BnaA06g34230D</name>
    <name evidence="2" type="ORF">DARMORV10_A06P43720.1</name>
    <name evidence="3" type="ORF">GSBRNA2T00001811001</name>
</gene>
<reference evidence="2" key="3">
    <citation type="submission" date="2021-01" db="EMBL/GenBank/DDBJ databases">
        <authorList>
            <consortium name="Genoscope - CEA"/>
            <person name="William W."/>
        </authorList>
    </citation>
    <scope>NUCLEOTIDE SEQUENCE</scope>
</reference>
<dbReference type="PANTHER" id="PTHR32278:SF143">
    <property type="entry name" value="F-BOX PROTEIN PP2-B1"/>
    <property type="match status" value="1"/>
</dbReference>
<dbReference type="Proteomes" id="UP001295469">
    <property type="component" value="Chromosome A06"/>
</dbReference>
<dbReference type="InterPro" id="IPR036047">
    <property type="entry name" value="F-box-like_dom_sf"/>
</dbReference>